<evidence type="ECO:0000313" key="5">
    <source>
        <dbReference type="Proteomes" id="UP000236333"/>
    </source>
</evidence>
<dbReference type="InterPro" id="IPR016161">
    <property type="entry name" value="Ald_DH/histidinol_DH"/>
</dbReference>
<proteinExistence type="inferred from homology"/>
<dbReference type="AlphaFoldDB" id="A0A2J8AK13"/>
<evidence type="ECO:0000256" key="1">
    <source>
        <dbReference type="ARBA" id="ARBA00009986"/>
    </source>
</evidence>
<dbReference type="PANTHER" id="PTHR43866">
    <property type="entry name" value="MALONATE-SEMIALDEHYDE DEHYDROGENASE"/>
    <property type="match status" value="1"/>
</dbReference>
<evidence type="ECO:0000259" key="3">
    <source>
        <dbReference type="Pfam" id="PF00171"/>
    </source>
</evidence>
<evidence type="ECO:0000256" key="2">
    <source>
        <dbReference type="SAM" id="SignalP"/>
    </source>
</evidence>
<keyword evidence="2" id="KW-0732">Signal</keyword>
<keyword evidence="5" id="KW-1185">Reference proteome</keyword>
<sequence length="138" mass="14429">MVRMWALIAAPAMALARGLPWHAALGHYMGTGGKTLADARGDVFRGLEVVEAACGIAPYMAGEMVENVASGGIDCYSLRQPLGVVAGICPFNFPAMVPLWMFPLAVTAGNTFLLKPSERDPGAAVMLADLAQQAGLPK</sequence>
<dbReference type="GO" id="GO:0006574">
    <property type="term" value="P:L-valine catabolic process"/>
    <property type="evidence" value="ECO:0007669"/>
    <property type="project" value="TreeGrafter"/>
</dbReference>
<comment type="caution">
    <text evidence="4">The sequence shown here is derived from an EMBL/GenBank/DDBJ whole genome shotgun (WGS) entry which is preliminary data.</text>
</comment>
<evidence type="ECO:0000313" key="4">
    <source>
        <dbReference type="EMBL" id="PNH12848.1"/>
    </source>
</evidence>
<feature type="domain" description="Aldehyde dehydrogenase" evidence="3">
    <location>
        <begin position="32"/>
        <end position="138"/>
    </location>
</feature>
<dbReference type="GO" id="GO:0006210">
    <property type="term" value="P:thymine catabolic process"/>
    <property type="evidence" value="ECO:0007669"/>
    <property type="project" value="TreeGrafter"/>
</dbReference>
<dbReference type="GO" id="GO:0004491">
    <property type="term" value="F:methylmalonate-semialdehyde dehydrogenase (acylating, NAD) activity"/>
    <property type="evidence" value="ECO:0007669"/>
    <property type="project" value="InterPro"/>
</dbReference>
<comment type="similarity">
    <text evidence="1">Belongs to the aldehyde dehydrogenase family.</text>
</comment>
<feature type="chain" id="PRO_5014354979" evidence="2">
    <location>
        <begin position="17"/>
        <end position="138"/>
    </location>
</feature>
<accession>A0A2J8AK13</accession>
<name>A0A2J8AK13_9CHLO</name>
<dbReference type="SUPFAM" id="SSF53720">
    <property type="entry name" value="ALDH-like"/>
    <property type="match status" value="1"/>
</dbReference>
<organism evidence="4 5">
    <name type="scientific">Tetrabaena socialis</name>
    <dbReference type="NCBI Taxonomy" id="47790"/>
    <lineage>
        <taxon>Eukaryota</taxon>
        <taxon>Viridiplantae</taxon>
        <taxon>Chlorophyta</taxon>
        <taxon>core chlorophytes</taxon>
        <taxon>Chlorophyceae</taxon>
        <taxon>CS clade</taxon>
        <taxon>Chlamydomonadales</taxon>
        <taxon>Tetrabaenaceae</taxon>
        <taxon>Tetrabaena</taxon>
    </lineage>
</organism>
<dbReference type="PANTHER" id="PTHR43866:SF3">
    <property type="entry name" value="METHYLMALONATE-SEMIALDEHYDE DEHYDROGENASE [ACYLATING], MITOCHONDRIAL"/>
    <property type="match status" value="1"/>
</dbReference>
<dbReference type="EMBL" id="PGGS01000003">
    <property type="protein sequence ID" value="PNH12848.1"/>
    <property type="molecule type" value="Genomic_DNA"/>
</dbReference>
<dbReference type="Pfam" id="PF00171">
    <property type="entry name" value="Aldedh"/>
    <property type="match status" value="1"/>
</dbReference>
<dbReference type="Gene3D" id="3.40.605.10">
    <property type="entry name" value="Aldehyde Dehydrogenase, Chain A, domain 1"/>
    <property type="match status" value="1"/>
</dbReference>
<dbReference type="InterPro" id="IPR015590">
    <property type="entry name" value="Aldehyde_DH_dom"/>
</dbReference>
<feature type="signal peptide" evidence="2">
    <location>
        <begin position="1"/>
        <end position="16"/>
    </location>
</feature>
<dbReference type="GO" id="GO:0005739">
    <property type="term" value="C:mitochondrion"/>
    <property type="evidence" value="ECO:0007669"/>
    <property type="project" value="TreeGrafter"/>
</dbReference>
<dbReference type="InterPro" id="IPR010061">
    <property type="entry name" value="MeMal-semiAld_DH"/>
</dbReference>
<dbReference type="InterPro" id="IPR016162">
    <property type="entry name" value="Ald_DH_N"/>
</dbReference>
<gene>
    <name evidence="4" type="ORF">TSOC_000195</name>
</gene>
<protein>
    <submittedName>
        <fullName evidence="4">Methylmalonate-semialdehyde dehydrogenase [acylating], mitochondrial</fullName>
    </submittedName>
</protein>
<dbReference type="Proteomes" id="UP000236333">
    <property type="component" value="Unassembled WGS sequence"/>
</dbReference>
<reference evidence="4 5" key="1">
    <citation type="journal article" date="2017" name="Mol. Biol. Evol.">
        <title>The 4-celled Tetrabaena socialis nuclear genome reveals the essential components for genetic control of cell number at the origin of multicellularity in the volvocine lineage.</title>
        <authorList>
            <person name="Featherston J."/>
            <person name="Arakaki Y."/>
            <person name="Hanschen E.R."/>
            <person name="Ferris P.J."/>
            <person name="Michod R.E."/>
            <person name="Olson B.J.S.C."/>
            <person name="Nozaki H."/>
            <person name="Durand P.M."/>
        </authorList>
    </citation>
    <scope>NUCLEOTIDE SEQUENCE [LARGE SCALE GENOMIC DNA]</scope>
    <source>
        <strain evidence="4 5">NIES-571</strain>
    </source>
</reference>
<dbReference type="OrthoDB" id="310895at2759"/>